<evidence type="ECO:0000259" key="4">
    <source>
        <dbReference type="PROSITE" id="PS50222"/>
    </source>
</evidence>
<dbReference type="GO" id="GO:0016460">
    <property type="term" value="C:myosin II complex"/>
    <property type="evidence" value="ECO:0007669"/>
    <property type="project" value="TreeGrafter"/>
</dbReference>
<dbReference type="SUPFAM" id="SSF47473">
    <property type="entry name" value="EF-hand"/>
    <property type="match status" value="1"/>
</dbReference>
<dbReference type="CDD" id="cd00051">
    <property type="entry name" value="EFh"/>
    <property type="match status" value="1"/>
</dbReference>
<evidence type="ECO:0000313" key="6">
    <source>
        <dbReference type="Proteomes" id="UP000027586"/>
    </source>
</evidence>
<feature type="domain" description="EF-hand" evidence="4">
    <location>
        <begin position="93"/>
        <end position="128"/>
    </location>
</feature>
<feature type="compositionally biased region" description="Low complexity" evidence="3">
    <location>
        <begin position="166"/>
        <end position="183"/>
    </location>
</feature>
<dbReference type="PANTHER" id="PTHR23048:SF0">
    <property type="entry name" value="CALMODULIN LIKE 3"/>
    <property type="match status" value="1"/>
</dbReference>
<dbReference type="SMART" id="SM00054">
    <property type="entry name" value="EFh"/>
    <property type="match status" value="4"/>
</dbReference>
<dbReference type="AlphaFoldDB" id="A0A068RT29"/>
<feature type="domain" description="EF-hand" evidence="4">
    <location>
        <begin position="16"/>
        <end position="51"/>
    </location>
</feature>
<name>A0A068RT29_9FUNG</name>
<keyword evidence="6" id="KW-1185">Reference proteome</keyword>
<dbReference type="PANTHER" id="PTHR23048">
    <property type="entry name" value="MYOSIN LIGHT CHAIN 1, 3"/>
    <property type="match status" value="1"/>
</dbReference>
<sequence length="208" mass="23251">MSSKRSSIGVHLMSTRHRLELQELFEALDKDKDGKVSPTDLEAMLNTAGVAAGTTTVPSMLKNIHTDSNGNLDFDEFARLMRPTLHNPLRLTKKQQELKEAFDAFDQDGDGTINATELMAMMQQLGDRVTLQEAEQMIKEADHDQDGVIDLDEFTRMMGVRPPSEPATVSSPTSPVASPDTTTCPVHHRQHHRYSVRKFFCKCHNNSS</sequence>
<evidence type="ECO:0000256" key="2">
    <source>
        <dbReference type="ARBA" id="ARBA00022837"/>
    </source>
</evidence>
<dbReference type="Gene3D" id="1.10.238.10">
    <property type="entry name" value="EF-hand"/>
    <property type="match status" value="2"/>
</dbReference>
<dbReference type="PROSITE" id="PS00018">
    <property type="entry name" value="EF_HAND_1"/>
    <property type="match status" value="3"/>
</dbReference>
<dbReference type="STRING" id="1263082.A0A068RT29"/>
<dbReference type="Pfam" id="PF13499">
    <property type="entry name" value="EF-hand_7"/>
    <property type="match status" value="2"/>
</dbReference>
<feature type="region of interest" description="Disordered" evidence="3">
    <location>
        <begin position="162"/>
        <end position="189"/>
    </location>
</feature>
<accession>A0A068RT29</accession>
<dbReference type="InterPro" id="IPR011992">
    <property type="entry name" value="EF-hand-dom_pair"/>
</dbReference>
<keyword evidence="2" id="KW-0106">Calcium</keyword>
<dbReference type="FunFam" id="1.10.238.10:FF:000003">
    <property type="entry name" value="Calmodulin A"/>
    <property type="match status" value="1"/>
</dbReference>
<protein>
    <recommendedName>
        <fullName evidence="4">EF-hand domain-containing protein</fullName>
    </recommendedName>
</protein>
<feature type="domain" description="EF-hand" evidence="4">
    <location>
        <begin position="129"/>
        <end position="164"/>
    </location>
</feature>
<evidence type="ECO:0000256" key="1">
    <source>
        <dbReference type="ARBA" id="ARBA00022737"/>
    </source>
</evidence>
<evidence type="ECO:0000256" key="3">
    <source>
        <dbReference type="SAM" id="MobiDB-lite"/>
    </source>
</evidence>
<dbReference type="GO" id="GO:0005509">
    <property type="term" value="F:calcium ion binding"/>
    <property type="evidence" value="ECO:0007669"/>
    <property type="project" value="InterPro"/>
</dbReference>
<dbReference type="OrthoDB" id="26525at2759"/>
<dbReference type="Proteomes" id="UP000027586">
    <property type="component" value="Unassembled WGS sequence"/>
</dbReference>
<feature type="domain" description="EF-hand" evidence="4">
    <location>
        <begin position="66"/>
        <end position="87"/>
    </location>
</feature>
<keyword evidence="1" id="KW-0677">Repeat</keyword>
<organism evidence="5 6">
    <name type="scientific">Lichtheimia corymbifera JMRC:FSU:9682</name>
    <dbReference type="NCBI Taxonomy" id="1263082"/>
    <lineage>
        <taxon>Eukaryota</taxon>
        <taxon>Fungi</taxon>
        <taxon>Fungi incertae sedis</taxon>
        <taxon>Mucoromycota</taxon>
        <taxon>Mucoromycotina</taxon>
        <taxon>Mucoromycetes</taxon>
        <taxon>Mucorales</taxon>
        <taxon>Lichtheimiaceae</taxon>
        <taxon>Lichtheimia</taxon>
    </lineage>
</organism>
<reference evidence="5" key="1">
    <citation type="submission" date="2013-08" db="EMBL/GenBank/DDBJ databases">
        <title>Gene expansion shapes genome architecture in the human pathogen Lichtheimia corymbifera: an evolutionary genomics analysis in the ancient terrestrial Mucorales (Mucoromycotina).</title>
        <authorList>
            <person name="Schwartze V.U."/>
            <person name="Winter S."/>
            <person name="Shelest E."/>
            <person name="Marcet-Houben M."/>
            <person name="Horn F."/>
            <person name="Wehner S."/>
            <person name="Hoffmann K."/>
            <person name="Riege K."/>
            <person name="Sammeth M."/>
            <person name="Nowrousian M."/>
            <person name="Valiante V."/>
            <person name="Linde J."/>
            <person name="Jacobsen I.D."/>
            <person name="Marz M."/>
            <person name="Brakhage A.A."/>
            <person name="Gabaldon T."/>
            <person name="Bocker S."/>
            <person name="Voigt K."/>
        </authorList>
    </citation>
    <scope>NUCLEOTIDE SEQUENCE [LARGE SCALE GENOMIC DNA]</scope>
    <source>
        <strain evidence="5">FSU 9682</strain>
    </source>
</reference>
<evidence type="ECO:0000313" key="5">
    <source>
        <dbReference type="EMBL" id="CDH52870.1"/>
    </source>
</evidence>
<dbReference type="PROSITE" id="PS50222">
    <property type="entry name" value="EF_HAND_2"/>
    <property type="match status" value="4"/>
</dbReference>
<comment type="caution">
    <text evidence="5">The sequence shown here is derived from an EMBL/GenBank/DDBJ whole genome shotgun (WGS) entry which is preliminary data.</text>
</comment>
<dbReference type="InterPro" id="IPR018247">
    <property type="entry name" value="EF_Hand_1_Ca_BS"/>
</dbReference>
<proteinExistence type="predicted"/>
<dbReference type="EMBL" id="CBTN010000015">
    <property type="protein sequence ID" value="CDH52870.1"/>
    <property type="molecule type" value="Genomic_DNA"/>
</dbReference>
<dbReference type="InterPro" id="IPR050230">
    <property type="entry name" value="CALM/Myosin/TropC-like"/>
</dbReference>
<gene>
    <name evidence="5" type="ORF">LCOR_04303.1</name>
</gene>
<dbReference type="InterPro" id="IPR002048">
    <property type="entry name" value="EF_hand_dom"/>
</dbReference>
<dbReference type="VEuPathDB" id="FungiDB:LCOR_04303.1"/>